<dbReference type="Proteomes" id="UP001189429">
    <property type="component" value="Unassembled WGS sequence"/>
</dbReference>
<dbReference type="PROSITE" id="PS00141">
    <property type="entry name" value="ASP_PROTEASE"/>
    <property type="match status" value="1"/>
</dbReference>
<dbReference type="InterPro" id="IPR001461">
    <property type="entry name" value="Aspartic_peptidase_A1"/>
</dbReference>
<feature type="non-terminal residue" evidence="8">
    <location>
        <position position="1"/>
    </location>
</feature>
<evidence type="ECO:0000256" key="3">
    <source>
        <dbReference type="ARBA" id="ARBA00022750"/>
    </source>
</evidence>
<evidence type="ECO:0000256" key="1">
    <source>
        <dbReference type="ARBA" id="ARBA00007447"/>
    </source>
</evidence>
<keyword evidence="9" id="KW-1185">Reference proteome</keyword>
<evidence type="ECO:0000313" key="9">
    <source>
        <dbReference type="Proteomes" id="UP001189429"/>
    </source>
</evidence>
<dbReference type="PANTHER" id="PTHR47966:SF51">
    <property type="entry name" value="BETA-SITE APP-CLEAVING ENZYME, ISOFORM A-RELATED"/>
    <property type="match status" value="1"/>
</dbReference>
<keyword evidence="3 5" id="KW-0064">Aspartyl protease</keyword>
<proteinExistence type="inferred from homology"/>
<dbReference type="CDD" id="cd05471">
    <property type="entry name" value="pepsin_like"/>
    <property type="match status" value="1"/>
</dbReference>
<feature type="compositionally biased region" description="Low complexity" evidence="6">
    <location>
        <begin position="413"/>
        <end position="444"/>
    </location>
</feature>
<dbReference type="PROSITE" id="PS51767">
    <property type="entry name" value="PEPTIDASE_A1"/>
    <property type="match status" value="1"/>
</dbReference>
<accession>A0ABN9QH66</accession>
<keyword evidence="2 5" id="KW-0645">Protease</keyword>
<name>A0ABN9QH66_9DINO</name>
<comment type="similarity">
    <text evidence="1 5">Belongs to the peptidase A1 family.</text>
</comment>
<dbReference type="Pfam" id="PF00026">
    <property type="entry name" value="Asp"/>
    <property type="match status" value="1"/>
</dbReference>
<evidence type="ECO:0000256" key="2">
    <source>
        <dbReference type="ARBA" id="ARBA00022670"/>
    </source>
</evidence>
<dbReference type="InterPro" id="IPR033121">
    <property type="entry name" value="PEPTIDASE_A1"/>
</dbReference>
<evidence type="ECO:0000256" key="4">
    <source>
        <dbReference type="ARBA" id="ARBA00022801"/>
    </source>
</evidence>
<feature type="region of interest" description="Disordered" evidence="6">
    <location>
        <begin position="413"/>
        <end position="454"/>
    </location>
</feature>
<dbReference type="InterPro" id="IPR021109">
    <property type="entry name" value="Peptidase_aspartic_dom_sf"/>
</dbReference>
<feature type="compositionally biased region" description="Basic residues" evidence="6">
    <location>
        <begin position="10"/>
        <end position="21"/>
    </location>
</feature>
<dbReference type="PRINTS" id="PR00792">
    <property type="entry name" value="PEPSIN"/>
</dbReference>
<reference evidence="8" key="1">
    <citation type="submission" date="2023-10" db="EMBL/GenBank/DDBJ databases">
        <authorList>
            <person name="Chen Y."/>
            <person name="Shah S."/>
            <person name="Dougan E. K."/>
            <person name="Thang M."/>
            <person name="Chan C."/>
        </authorList>
    </citation>
    <scope>NUCLEOTIDE SEQUENCE [LARGE SCALE GENOMIC DNA]</scope>
</reference>
<protein>
    <recommendedName>
        <fullName evidence="7">Peptidase A1 domain-containing protein</fullName>
    </recommendedName>
</protein>
<dbReference type="InterPro" id="IPR034164">
    <property type="entry name" value="Pepsin-like_dom"/>
</dbReference>
<keyword evidence="4 5" id="KW-0378">Hydrolase</keyword>
<evidence type="ECO:0000259" key="7">
    <source>
        <dbReference type="PROSITE" id="PS51767"/>
    </source>
</evidence>
<sequence>KLGPSEGLSRQRHPSPSRWRPHSPDPRRHGFFISMRGGLGPPPHGDGPAAVWTVPALALLASAAGEPQRIPLRRQSPATVAEALAAARGQRALLKARYEPGGGLLRAEPGGSGAIPIQDFKNNAYYGELAIGTPPQPASVIFDTGSSNLWVPNVDLTGQAAATKHLYDSEKSATYVANGKVFKIEYGSGKVSGHFSEDTVTIGNFSVPQYTFSEVDNAGGLGELYLESPFDGICGLGWGALSVGGVDPPMQALVEDGDIAQGVFSFHLGHVDGEVGELVIGETDPSHYKGDMVYANLTRMADSPSRVFDYGFWLIRLDSVAFGGTALPDATAIVDSGTSLIGAPVAAIAVIQSKMTLQQYQGLLVAECSDVKGLTLDLAVGGQAFRLGEEDLVLGRLEGGLCALALQPLEQPSPGSWGTSSCGGTLSSSTGTTRGWGSRARSSTACAQEAPTTP</sequence>
<feature type="region of interest" description="Disordered" evidence="6">
    <location>
        <begin position="1"/>
        <end position="29"/>
    </location>
</feature>
<evidence type="ECO:0000256" key="6">
    <source>
        <dbReference type="SAM" id="MobiDB-lite"/>
    </source>
</evidence>
<dbReference type="PANTHER" id="PTHR47966">
    <property type="entry name" value="BETA-SITE APP-CLEAVING ENZYME, ISOFORM A-RELATED"/>
    <property type="match status" value="1"/>
</dbReference>
<dbReference type="Gene3D" id="2.40.70.10">
    <property type="entry name" value="Acid Proteases"/>
    <property type="match status" value="2"/>
</dbReference>
<evidence type="ECO:0000256" key="5">
    <source>
        <dbReference type="RuleBase" id="RU000454"/>
    </source>
</evidence>
<comment type="caution">
    <text evidence="8">The sequence shown here is derived from an EMBL/GenBank/DDBJ whole genome shotgun (WGS) entry which is preliminary data.</text>
</comment>
<evidence type="ECO:0000313" key="8">
    <source>
        <dbReference type="EMBL" id="CAK0804287.1"/>
    </source>
</evidence>
<feature type="domain" description="Peptidase A1" evidence="7">
    <location>
        <begin position="125"/>
        <end position="445"/>
    </location>
</feature>
<dbReference type="SUPFAM" id="SSF50630">
    <property type="entry name" value="Acid proteases"/>
    <property type="match status" value="1"/>
</dbReference>
<dbReference type="EMBL" id="CAUYUJ010003202">
    <property type="protein sequence ID" value="CAK0804287.1"/>
    <property type="molecule type" value="Genomic_DNA"/>
</dbReference>
<dbReference type="InterPro" id="IPR001969">
    <property type="entry name" value="Aspartic_peptidase_AS"/>
</dbReference>
<organism evidence="8 9">
    <name type="scientific">Prorocentrum cordatum</name>
    <dbReference type="NCBI Taxonomy" id="2364126"/>
    <lineage>
        <taxon>Eukaryota</taxon>
        <taxon>Sar</taxon>
        <taxon>Alveolata</taxon>
        <taxon>Dinophyceae</taxon>
        <taxon>Prorocentrales</taxon>
        <taxon>Prorocentraceae</taxon>
        <taxon>Prorocentrum</taxon>
    </lineage>
</organism>
<gene>
    <name evidence="8" type="ORF">PCOR1329_LOCUS11141</name>
</gene>